<dbReference type="Gene3D" id="1.10.287.80">
    <property type="entry name" value="ATP synthase, gamma subunit, helix hairpin domain"/>
    <property type="match status" value="1"/>
</dbReference>
<evidence type="ECO:0000256" key="3">
    <source>
        <dbReference type="ARBA" id="ARBA00022448"/>
    </source>
</evidence>
<dbReference type="AlphaFoldDB" id="Q4PJ45"/>
<dbReference type="InterPro" id="IPR035968">
    <property type="entry name" value="ATP_synth_F1_ATPase_gsu"/>
</dbReference>
<comment type="similarity">
    <text evidence="2">Belongs to the ATPase gamma chain family.</text>
</comment>
<keyword evidence="4" id="KW-0375">Hydrogen ion transport</keyword>
<organism evidence="9">
    <name type="scientific">uncultured bacterium eBACred22E04</name>
    <dbReference type="NCBI Taxonomy" id="334274"/>
    <lineage>
        <taxon>Bacteria</taxon>
        <taxon>environmental samples</taxon>
    </lineage>
</organism>
<keyword evidence="5" id="KW-0406">Ion transport</keyword>
<evidence type="ECO:0000256" key="4">
    <source>
        <dbReference type="ARBA" id="ARBA00022781"/>
    </source>
</evidence>
<sequence>MDMAAASKSKKAQVPMNKPRVSADKIVNVIIHLAHGHPEYTSYFFYQRKVFKKGYIIKISARGLFGGLNNKQNK</sequence>
<protein>
    <submittedName>
        <fullName evidence="9">Predicted F0F1-type ATP synthase gamma subunit</fullName>
    </submittedName>
</protein>
<keyword evidence="3" id="KW-0813">Transport</keyword>
<evidence type="ECO:0000256" key="8">
    <source>
        <dbReference type="ARBA" id="ARBA00023310"/>
    </source>
</evidence>
<keyword evidence="7" id="KW-0139">CF(1)</keyword>
<keyword evidence="6" id="KW-0472">Membrane</keyword>
<dbReference type="GO" id="GO:0046933">
    <property type="term" value="F:proton-transporting ATP synthase activity, rotational mechanism"/>
    <property type="evidence" value="ECO:0007669"/>
    <property type="project" value="InterPro"/>
</dbReference>
<evidence type="ECO:0000313" key="9">
    <source>
        <dbReference type="EMBL" id="AAY82789.1"/>
    </source>
</evidence>
<evidence type="ECO:0000256" key="6">
    <source>
        <dbReference type="ARBA" id="ARBA00023136"/>
    </source>
</evidence>
<dbReference type="SUPFAM" id="SSF52943">
    <property type="entry name" value="ATP synthase (F1-ATPase), gamma subunit"/>
    <property type="match status" value="1"/>
</dbReference>
<accession>Q4PJ45</accession>
<evidence type="ECO:0000256" key="1">
    <source>
        <dbReference type="ARBA" id="ARBA00004170"/>
    </source>
</evidence>
<comment type="subcellular location">
    <subcellularLocation>
        <location evidence="1">Membrane</location>
        <topology evidence="1">Peripheral membrane protein</topology>
    </subcellularLocation>
</comment>
<dbReference type="GO" id="GO:0045259">
    <property type="term" value="C:proton-transporting ATP synthase complex"/>
    <property type="evidence" value="ECO:0007669"/>
    <property type="project" value="UniProtKB-KW"/>
</dbReference>
<evidence type="ECO:0000256" key="2">
    <source>
        <dbReference type="ARBA" id="ARBA00007681"/>
    </source>
</evidence>
<keyword evidence="8" id="KW-0066">ATP synthesis</keyword>
<proteinExistence type="inferred from homology"/>
<evidence type="ECO:0000256" key="7">
    <source>
        <dbReference type="ARBA" id="ARBA00023196"/>
    </source>
</evidence>
<name>Q4PJ45_9BACT</name>
<evidence type="ECO:0000256" key="5">
    <source>
        <dbReference type="ARBA" id="ARBA00023065"/>
    </source>
</evidence>
<reference evidence="9" key="1">
    <citation type="journal article" date="2005" name="PLoS Biol.">
        <title>New insights into metabolic properties of marine bacteria encoding proteorhodopsins.</title>
        <authorList>
            <person name="Sabehi G."/>
            <person name="Loy A."/>
            <person name="Jung K.H."/>
            <person name="Partha R."/>
            <person name="Spudich J.L."/>
            <person name="Isaacson T."/>
            <person name="Hirschberg J."/>
            <person name="Wagner M."/>
            <person name="Beja O."/>
        </authorList>
    </citation>
    <scope>NUCLEOTIDE SEQUENCE</scope>
</reference>
<dbReference type="EMBL" id="DQ088868">
    <property type="protein sequence ID" value="AAY82789.1"/>
    <property type="molecule type" value="Genomic_DNA"/>
</dbReference>